<feature type="transmembrane region" description="Helical" evidence="1">
    <location>
        <begin position="98"/>
        <end position="115"/>
    </location>
</feature>
<reference evidence="2 3" key="1">
    <citation type="submission" date="2024-09" db="EMBL/GenBank/DDBJ databases">
        <authorList>
            <person name="Sun Q."/>
            <person name="Mori K."/>
        </authorList>
    </citation>
    <scope>NUCLEOTIDE SEQUENCE [LARGE SCALE GENOMIC DNA]</scope>
    <source>
        <strain evidence="2 3">CCM 7650</strain>
    </source>
</reference>
<evidence type="ECO:0008006" key="4">
    <source>
        <dbReference type="Google" id="ProtNLM"/>
    </source>
</evidence>
<sequence>MENILKKTYLDLERNVLILIAIPLPFFAIAYLFNQNGTVSLDVPQLPLFLNTFGLALVYALLAFHYFIFHNTIKKIITGNYDLIEKVNLYAGATMRRFWILFTSGILCSLGLLFFEDPGFTIAFAITLVFSSLGKPSPDRIVRLLRLKGQEKEEIERLKIRG</sequence>
<dbReference type="RefSeq" id="WP_382388499.1">
    <property type="nucleotide sequence ID" value="NZ_JBHLWI010000040.1"/>
</dbReference>
<accession>A0ABV6FWJ6</accession>
<evidence type="ECO:0000256" key="1">
    <source>
        <dbReference type="SAM" id="Phobius"/>
    </source>
</evidence>
<dbReference type="EMBL" id="JBHLWI010000040">
    <property type="protein sequence ID" value="MFC0263994.1"/>
    <property type="molecule type" value="Genomic_DNA"/>
</dbReference>
<evidence type="ECO:0000313" key="3">
    <source>
        <dbReference type="Proteomes" id="UP001589797"/>
    </source>
</evidence>
<comment type="caution">
    <text evidence="2">The sequence shown here is derived from an EMBL/GenBank/DDBJ whole genome shotgun (WGS) entry which is preliminary data.</text>
</comment>
<feature type="transmembrane region" description="Helical" evidence="1">
    <location>
        <begin position="12"/>
        <end position="33"/>
    </location>
</feature>
<name>A0ABV6FWJ6_9BACT</name>
<gene>
    <name evidence="2" type="ORF">ACFFIP_14975</name>
</gene>
<dbReference type="Proteomes" id="UP001589797">
    <property type="component" value="Unassembled WGS sequence"/>
</dbReference>
<protein>
    <recommendedName>
        <fullName evidence="4">RDD family protein</fullName>
    </recommendedName>
</protein>
<keyword evidence="1" id="KW-1133">Transmembrane helix</keyword>
<keyword evidence="3" id="KW-1185">Reference proteome</keyword>
<proteinExistence type="predicted"/>
<evidence type="ECO:0000313" key="2">
    <source>
        <dbReference type="EMBL" id="MFC0263994.1"/>
    </source>
</evidence>
<keyword evidence="1" id="KW-0812">Transmembrane</keyword>
<keyword evidence="1" id="KW-0472">Membrane</keyword>
<organism evidence="2 3">
    <name type="scientific">Fontibacter flavus</name>
    <dbReference type="NCBI Taxonomy" id="654838"/>
    <lineage>
        <taxon>Bacteria</taxon>
        <taxon>Pseudomonadati</taxon>
        <taxon>Bacteroidota</taxon>
        <taxon>Cytophagia</taxon>
        <taxon>Cytophagales</taxon>
        <taxon>Cyclobacteriaceae</taxon>
        <taxon>Fontibacter</taxon>
    </lineage>
</organism>
<feature type="transmembrane region" description="Helical" evidence="1">
    <location>
        <begin position="48"/>
        <end position="69"/>
    </location>
</feature>